<dbReference type="Pfam" id="PF03047">
    <property type="entry name" value="ComC"/>
    <property type="match status" value="1"/>
</dbReference>
<evidence type="ECO:0000256" key="4">
    <source>
        <dbReference type="ARBA" id="ARBA00022525"/>
    </source>
</evidence>
<dbReference type="Proteomes" id="UP001230566">
    <property type="component" value="Chromosome"/>
</dbReference>
<evidence type="ECO:0000256" key="9">
    <source>
        <dbReference type="ARBA" id="ARBA00023287"/>
    </source>
</evidence>
<evidence type="ECO:0000256" key="8">
    <source>
        <dbReference type="ARBA" id="ARBA00023048"/>
    </source>
</evidence>
<keyword evidence="5" id="KW-0929">Antimicrobial</keyword>
<dbReference type="InterPro" id="IPR010133">
    <property type="entry name" value="Bacteriocin_signal_seq"/>
</dbReference>
<comment type="subcellular location">
    <subcellularLocation>
        <location evidence="2">Secreted</location>
    </subcellularLocation>
</comment>
<evidence type="ECO:0000256" key="6">
    <source>
        <dbReference type="ARBA" id="ARBA00023022"/>
    </source>
</evidence>
<dbReference type="InterPro" id="IPR004288">
    <property type="entry name" value="Competence_ComC"/>
</dbReference>
<dbReference type="EMBL" id="CP132483">
    <property type="protein sequence ID" value="WLV80511.1"/>
    <property type="molecule type" value="Genomic_DNA"/>
</dbReference>
<name>A0ABY9L9V3_9LACO</name>
<evidence type="ECO:0000256" key="5">
    <source>
        <dbReference type="ARBA" id="ARBA00022529"/>
    </source>
</evidence>
<evidence type="ECO:0000313" key="11">
    <source>
        <dbReference type="Proteomes" id="UP001230566"/>
    </source>
</evidence>
<keyword evidence="6" id="KW-0044">Antibiotic</keyword>
<accession>A0ABY9L9V3</accession>
<evidence type="ECO:0000256" key="1">
    <source>
        <dbReference type="ARBA" id="ARBA00002667"/>
    </source>
</evidence>
<evidence type="ECO:0000256" key="3">
    <source>
        <dbReference type="ARBA" id="ARBA00009039"/>
    </source>
</evidence>
<protein>
    <submittedName>
        <fullName evidence="10">Bacteriocin class II family protein</fullName>
    </submittedName>
</protein>
<keyword evidence="4" id="KW-0964">Secreted</keyword>
<dbReference type="RefSeq" id="WP_151466791.1">
    <property type="nucleotide sequence ID" value="NZ_CP132483.1"/>
</dbReference>
<keyword evidence="9" id="KW-0178">Competence</keyword>
<proteinExistence type="inferred from homology"/>
<reference evidence="10 11" key="1">
    <citation type="submission" date="2023-08" db="EMBL/GenBank/DDBJ databases">
        <authorList>
            <person name="Buchebner-Jance M."/>
        </authorList>
    </citation>
    <scope>NUCLEOTIDE SEQUENCE [LARGE SCALE GENOMIC DNA]</scope>
    <source>
        <strain evidence="10 11">NCIMB 15473</strain>
    </source>
</reference>
<evidence type="ECO:0000256" key="7">
    <source>
        <dbReference type="ARBA" id="ARBA00023044"/>
    </source>
</evidence>
<comment type="similarity">
    <text evidence="3">Belongs to the ComC family.</text>
</comment>
<keyword evidence="7" id="KW-0588">Pheromone</keyword>
<gene>
    <name evidence="10" type="ORF">LACSTY_002597</name>
</gene>
<evidence type="ECO:0000313" key="10">
    <source>
        <dbReference type="EMBL" id="WLV80511.1"/>
    </source>
</evidence>
<dbReference type="NCBIfam" id="TIGR01847">
    <property type="entry name" value="bacteriocin_sig"/>
    <property type="match status" value="1"/>
</dbReference>
<evidence type="ECO:0000256" key="2">
    <source>
        <dbReference type="ARBA" id="ARBA00004613"/>
    </source>
</evidence>
<keyword evidence="11" id="KW-1185">Reference proteome</keyword>
<organism evidence="10 11">
    <name type="scientific">Lacticaseibacillus styriensis</name>
    <dbReference type="NCBI Taxonomy" id="3068306"/>
    <lineage>
        <taxon>Bacteria</taxon>
        <taxon>Bacillati</taxon>
        <taxon>Bacillota</taxon>
        <taxon>Bacilli</taxon>
        <taxon>Lactobacillales</taxon>
        <taxon>Lactobacillaceae</taxon>
        <taxon>Lacticaseibacillus</taxon>
    </lineage>
</organism>
<keyword evidence="8" id="KW-0078">Bacteriocin</keyword>
<comment type="function">
    <text evidence="1">Acts as a pheromone, induces cells to develop competence for genetic transformation.</text>
</comment>
<sequence length="54" mass="6471">MNQFKELSSQDLQEVVGGYNWHDHQSYGDYLKWFNCHNGDCNPYVGHQYNPYEN</sequence>